<dbReference type="RefSeq" id="WP_145090470.1">
    <property type="nucleotide sequence ID" value="NZ_CP036274.1"/>
</dbReference>
<protein>
    <recommendedName>
        <fullName evidence="4">DUF2269 family protein</fullName>
    </recommendedName>
</protein>
<sequence length="166" mass="17978">MSLRSDFASGIITGVFGVLMTLFAGFALLIIALQRAMLGMMPVRPGERHGIDVMKVADTIHGIWFFYMPLTLVGGLVFAISGYYLYRGSNVARRVAQLNAICGFAWTVAYAISCGQASEIQAELMSMPAPMVALNRWFTIIATIVFGSLFPGALLIVLIRPKGPKA</sequence>
<keyword evidence="1" id="KW-1133">Transmembrane helix</keyword>
<accession>A0A517YDN2</accession>
<evidence type="ECO:0000256" key="1">
    <source>
        <dbReference type="SAM" id="Phobius"/>
    </source>
</evidence>
<keyword evidence="1" id="KW-0472">Membrane</keyword>
<organism evidence="2 3">
    <name type="scientific">Anatilimnocola aggregata</name>
    <dbReference type="NCBI Taxonomy" id="2528021"/>
    <lineage>
        <taxon>Bacteria</taxon>
        <taxon>Pseudomonadati</taxon>
        <taxon>Planctomycetota</taxon>
        <taxon>Planctomycetia</taxon>
        <taxon>Pirellulales</taxon>
        <taxon>Pirellulaceae</taxon>
        <taxon>Anatilimnocola</taxon>
    </lineage>
</organism>
<dbReference type="OrthoDB" id="5242355at2"/>
<evidence type="ECO:0008006" key="4">
    <source>
        <dbReference type="Google" id="ProtNLM"/>
    </source>
</evidence>
<keyword evidence="3" id="KW-1185">Reference proteome</keyword>
<reference evidence="2 3" key="1">
    <citation type="submission" date="2019-02" db="EMBL/GenBank/DDBJ databases">
        <title>Deep-cultivation of Planctomycetes and their phenomic and genomic characterization uncovers novel biology.</title>
        <authorList>
            <person name="Wiegand S."/>
            <person name="Jogler M."/>
            <person name="Boedeker C."/>
            <person name="Pinto D."/>
            <person name="Vollmers J."/>
            <person name="Rivas-Marin E."/>
            <person name="Kohn T."/>
            <person name="Peeters S.H."/>
            <person name="Heuer A."/>
            <person name="Rast P."/>
            <person name="Oberbeckmann S."/>
            <person name="Bunk B."/>
            <person name="Jeske O."/>
            <person name="Meyerdierks A."/>
            <person name="Storesund J.E."/>
            <person name="Kallscheuer N."/>
            <person name="Luecker S."/>
            <person name="Lage O.M."/>
            <person name="Pohl T."/>
            <person name="Merkel B.J."/>
            <person name="Hornburger P."/>
            <person name="Mueller R.-W."/>
            <person name="Bruemmer F."/>
            <person name="Labrenz M."/>
            <person name="Spormann A.M."/>
            <person name="Op den Camp H."/>
            <person name="Overmann J."/>
            <person name="Amann R."/>
            <person name="Jetten M.S.M."/>
            <person name="Mascher T."/>
            <person name="Medema M.H."/>
            <person name="Devos D.P."/>
            <person name="Kaster A.-K."/>
            <person name="Ovreas L."/>
            <person name="Rohde M."/>
            <person name="Galperin M.Y."/>
            <person name="Jogler C."/>
        </authorList>
    </citation>
    <scope>NUCLEOTIDE SEQUENCE [LARGE SCALE GENOMIC DNA]</scope>
    <source>
        <strain evidence="2 3">ETA_A8</strain>
    </source>
</reference>
<dbReference type="EMBL" id="CP036274">
    <property type="protein sequence ID" value="QDU28347.1"/>
    <property type="molecule type" value="Genomic_DNA"/>
</dbReference>
<gene>
    <name evidence="2" type="ORF">ETAA8_34470</name>
</gene>
<evidence type="ECO:0000313" key="2">
    <source>
        <dbReference type="EMBL" id="QDU28347.1"/>
    </source>
</evidence>
<proteinExistence type="predicted"/>
<dbReference type="AlphaFoldDB" id="A0A517YDN2"/>
<feature type="transmembrane region" description="Helical" evidence="1">
    <location>
        <begin position="98"/>
        <end position="118"/>
    </location>
</feature>
<feature type="transmembrane region" description="Helical" evidence="1">
    <location>
        <begin position="7"/>
        <end position="33"/>
    </location>
</feature>
<dbReference type="KEGG" id="aagg:ETAA8_34470"/>
<keyword evidence="1" id="KW-0812">Transmembrane</keyword>
<feature type="transmembrane region" description="Helical" evidence="1">
    <location>
        <begin position="138"/>
        <end position="159"/>
    </location>
</feature>
<feature type="transmembrane region" description="Helical" evidence="1">
    <location>
        <begin position="64"/>
        <end position="86"/>
    </location>
</feature>
<name>A0A517YDN2_9BACT</name>
<evidence type="ECO:0000313" key="3">
    <source>
        <dbReference type="Proteomes" id="UP000315017"/>
    </source>
</evidence>
<dbReference type="Proteomes" id="UP000315017">
    <property type="component" value="Chromosome"/>
</dbReference>